<dbReference type="AlphaFoldDB" id="A0A4S8R909"/>
<comment type="caution">
    <text evidence="2">The sequence shown here is derived from an EMBL/GenBank/DDBJ whole genome shotgun (WGS) entry which is preliminary data.</text>
</comment>
<feature type="region of interest" description="Disordered" evidence="1">
    <location>
        <begin position="1"/>
        <end position="35"/>
    </location>
</feature>
<reference evidence="2 3" key="1">
    <citation type="submission" date="2017-12" db="EMBL/GenBank/DDBJ databases">
        <title>Comparative genomics of Botrytis spp.</title>
        <authorList>
            <person name="Valero-Jimenez C.A."/>
            <person name="Tapia P."/>
            <person name="Veloso J."/>
            <person name="Silva-Moreno E."/>
            <person name="Staats M."/>
            <person name="Valdes J.H."/>
            <person name="Van Kan J.A.L."/>
        </authorList>
    </citation>
    <scope>NUCLEOTIDE SEQUENCE [LARGE SCALE GENOMIC DNA]</scope>
    <source>
        <strain evidence="2 3">MUCL435</strain>
    </source>
</reference>
<sequence length="89" mass="10547">MKAKISVGRNFERRQEGRKRREEISDDGNNNNNDDESIYLATLRSLDRISFWALRNDQVRKYVNCCQWIYPIQGLESIKAKKIGQNRLD</sequence>
<dbReference type="Proteomes" id="UP000308671">
    <property type="component" value="Unassembled WGS sequence"/>
</dbReference>
<dbReference type="EMBL" id="PQXL01000024">
    <property type="protein sequence ID" value="THV54573.1"/>
    <property type="molecule type" value="Genomic_DNA"/>
</dbReference>
<evidence type="ECO:0000256" key="1">
    <source>
        <dbReference type="SAM" id="MobiDB-lite"/>
    </source>
</evidence>
<evidence type="ECO:0000313" key="3">
    <source>
        <dbReference type="Proteomes" id="UP000308671"/>
    </source>
</evidence>
<proteinExistence type="predicted"/>
<feature type="compositionally biased region" description="Basic and acidic residues" evidence="1">
    <location>
        <begin position="10"/>
        <end position="23"/>
    </location>
</feature>
<evidence type="ECO:0000313" key="2">
    <source>
        <dbReference type="EMBL" id="THV54573.1"/>
    </source>
</evidence>
<gene>
    <name evidence="2" type="ORF">BGAL_0024g00380</name>
</gene>
<organism evidence="2 3">
    <name type="scientific">Botrytis galanthina</name>
    <dbReference type="NCBI Taxonomy" id="278940"/>
    <lineage>
        <taxon>Eukaryota</taxon>
        <taxon>Fungi</taxon>
        <taxon>Dikarya</taxon>
        <taxon>Ascomycota</taxon>
        <taxon>Pezizomycotina</taxon>
        <taxon>Leotiomycetes</taxon>
        <taxon>Helotiales</taxon>
        <taxon>Sclerotiniaceae</taxon>
        <taxon>Botrytis</taxon>
    </lineage>
</organism>
<keyword evidence="3" id="KW-1185">Reference proteome</keyword>
<accession>A0A4S8R909</accession>
<protein>
    <submittedName>
        <fullName evidence="2">Uncharacterized protein</fullName>
    </submittedName>
</protein>
<name>A0A4S8R909_9HELO</name>